<gene>
    <name evidence="1" type="ORF">EVAR_58728_1</name>
</gene>
<comment type="caution">
    <text evidence="1">The sequence shown here is derived from an EMBL/GenBank/DDBJ whole genome shotgun (WGS) entry which is preliminary data.</text>
</comment>
<dbReference type="AlphaFoldDB" id="A0A4C1YV07"/>
<evidence type="ECO:0000313" key="1">
    <source>
        <dbReference type="EMBL" id="GBP79060.1"/>
    </source>
</evidence>
<protein>
    <submittedName>
        <fullName evidence="1">Uncharacterized protein</fullName>
    </submittedName>
</protein>
<accession>A0A4C1YV07</accession>
<name>A0A4C1YV07_EUMVA</name>
<dbReference type="EMBL" id="BGZK01001399">
    <property type="protein sequence ID" value="GBP79060.1"/>
    <property type="molecule type" value="Genomic_DNA"/>
</dbReference>
<reference evidence="1 2" key="1">
    <citation type="journal article" date="2019" name="Commun. Biol.">
        <title>The bagworm genome reveals a unique fibroin gene that provides high tensile strength.</title>
        <authorList>
            <person name="Kono N."/>
            <person name="Nakamura H."/>
            <person name="Ohtoshi R."/>
            <person name="Tomita M."/>
            <person name="Numata K."/>
            <person name="Arakawa K."/>
        </authorList>
    </citation>
    <scope>NUCLEOTIDE SEQUENCE [LARGE SCALE GENOMIC DNA]</scope>
</reference>
<organism evidence="1 2">
    <name type="scientific">Eumeta variegata</name>
    <name type="common">Bagworm moth</name>
    <name type="synonym">Eumeta japonica</name>
    <dbReference type="NCBI Taxonomy" id="151549"/>
    <lineage>
        <taxon>Eukaryota</taxon>
        <taxon>Metazoa</taxon>
        <taxon>Ecdysozoa</taxon>
        <taxon>Arthropoda</taxon>
        <taxon>Hexapoda</taxon>
        <taxon>Insecta</taxon>
        <taxon>Pterygota</taxon>
        <taxon>Neoptera</taxon>
        <taxon>Endopterygota</taxon>
        <taxon>Lepidoptera</taxon>
        <taxon>Glossata</taxon>
        <taxon>Ditrysia</taxon>
        <taxon>Tineoidea</taxon>
        <taxon>Psychidae</taxon>
        <taxon>Oiketicinae</taxon>
        <taxon>Eumeta</taxon>
    </lineage>
</organism>
<sequence>MTMNRDTELIEWITAGEGRFLSDDREVECVGRSPTRWADDLEKAAGQGYSPVTQPYYCSQPIRREPCIRRWRLTTQKLTTRSFIMLTTA</sequence>
<keyword evidence="2" id="KW-1185">Reference proteome</keyword>
<proteinExistence type="predicted"/>
<dbReference type="Proteomes" id="UP000299102">
    <property type="component" value="Unassembled WGS sequence"/>
</dbReference>
<evidence type="ECO:0000313" key="2">
    <source>
        <dbReference type="Proteomes" id="UP000299102"/>
    </source>
</evidence>